<evidence type="ECO:0000313" key="2">
    <source>
        <dbReference type="EMBL" id="RAL21281.1"/>
    </source>
</evidence>
<dbReference type="RefSeq" id="WP_111730569.1">
    <property type="nucleotide sequence ID" value="NZ_QHKO01000006.1"/>
</dbReference>
<sequence>MRHLPLLLIALLTCAACGVDDPSLDCGVDDSREICQVDAGDDLDAGDQPDADADEQPDADADDQPDADEQPDADADEQPDADADEQPDADADDQPDADADEQPDADADDQPDADLTPGTVTIELDWTASTPETLAYSDLDLYYCPEGVSSLEDERCVYWNNDIQEWGPGTDNIATWWNDAMDIGEVEDIEHEAPANGRYHLGVQAYWDRLETSDPVGTIEARVRIKVDGTLVYTGNRTFDVSESMWYLGTLSWPELAAGGGAGVDEAGPCEASGANSCVGDGLYEVMYYLN</sequence>
<comment type="caution">
    <text evidence="2">The sequence shown here is derived from an EMBL/GenBank/DDBJ whole genome shotgun (WGS) entry which is preliminary data.</text>
</comment>
<name>A0A328C3D9_9DELT</name>
<feature type="compositionally biased region" description="Acidic residues" evidence="1">
    <location>
        <begin position="39"/>
        <end position="112"/>
    </location>
</feature>
<proteinExistence type="predicted"/>
<keyword evidence="3" id="KW-1185">Reference proteome</keyword>
<dbReference type="OrthoDB" id="5518102at2"/>
<feature type="region of interest" description="Disordered" evidence="1">
    <location>
        <begin position="37"/>
        <end position="124"/>
    </location>
</feature>
<organism evidence="2 3">
    <name type="scientific">Lujinxingia litoralis</name>
    <dbReference type="NCBI Taxonomy" id="2211119"/>
    <lineage>
        <taxon>Bacteria</taxon>
        <taxon>Deltaproteobacteria</taxon>
        <taxon>Bradymonadales</taxon>
        <taxon>Lujinxingiaceae</taxon>
        <taxon>Lujinxingia</taxon>
    </lineage>
</organism>
<evidence type="ECO:0000256" key="1">
    <source>
        <dbReference type="SAM" id="MobiDB-lite"/>
    </source>
</evidence>
<dbReference type="AlphaFoldDB" id="A0A328C3D9"/>
<dbReference type="Proteomes" id="UP000249169">
    <property type="component" value="Unassembled WGS sequence"/>
</dbReference>
<protein>
    <submittedName>
        <fullName evidence="2">Uncharacterized protein</fullName>
    </submittedName>
</protein>
<reference evidence="2 3" key="1">
    <citation type="submission" date="2018-05" db="EMBL/GenBank/DDBJ databases">
        <title>Lujinxingia marina gen. nov. sp. nov., a new facultative anaerobic member of the class Deltaproteobacteria, and proposal of Lujinxingaceae fam. nov.</title>
        <authorList>
            <person name="Li C.-M."/>
        </authorList>
    </citation>
    <scope>NUCLEOTIDE SEQUENCE [LARGE SCALE GENOMIC DNA]</scope>
    <source>
        <strain evidence="2 3">B210</strain>
    </source>
</reference>
<evidence type="ECO:0000313" key="3">
    <source>
        <dbReference type="Proteomes" id="UP000249169"/>
    </source>
</evidence>
<accession>A0A328C3D9</accession>
<gene>
    <name evidence="2" type="ORF">DL240_14250</name>
</gene>
<dbReference type="EMBL" id="QHKO01000006">
    <property type="protein sequence ID" value="RAL21281.1"/>
    <property type="molecule type" value="Genomic_DNA"/>
</dbReference>